<dbReference type="SUPFAM" id="SSF57716">
    <property type="entry name" value="Glucocorticoid receptor-like (DNA-binding domain)"/>
    <property type="match status" value="1"/>
</dbReference>
<feature type="region of interest" description="Disordered" evidence="9">
    <location>
        <begin position="98"/>
        <end position="227"/>
    </location>
</feature>
<keyword evidence="7" id="KW-0539">Nucleus</keyword>
<evidence type="ECO:0000256" key="1">
    <source>
        <dbReference type="ARBA" id="ARBA00004123"/>
    </source>
</evidence>
<evidence type="ECO:0000256" key="3">
    <source>
        <dbReference type="ARBA" id="ARBA00022771"/>
    </source>
</evidence>
<evidence type="ECO:0000256" key="6">
    <source>
        <dbReference type="ARBA" id="ARBA00023163"/>
    </source>
</evidence>
<keyword evidence="12" id="KW-1185">Reference proteome</keyword>
<feature type="region of interest" description="Disordered" evidence="9">
    <location>
        <begin position="1244"/>
        <end position="1326"/>
    </location>
</feature>
<dbReference type="Gene3D" id="3.30.50.10">
    <property type="entry name" value="Erythroid Transcription Factor GATA-1, subunit A"/>
    <property type="match status" value="1"/>
</dbReference>
<evidence type="ECO:0000259" key="10">
    <source>
        <dbReference type="PROSITE" id="PS50114"/>
    </source>
</evidence>
<organism evidence="11 12">
    <name type="scientific">Dacryopinax primogenitus (strain DJM 731)</name>
    <name type="common">Brown rot fungus</name>
    <dbReference type="NCBI Taxonomy" id="1858805"/>
    <lineage>
        <taxon>Eukaryota</taxon>
        <taxon>Fungi</taxon>
        <taxon>Dikarya</taxon>
        <taxon>Basidiomycota</taxon>
        <taxon>Agaricomycotina</taxon>
        <taxon>Dacrymycetes</taxon>
        <taxon>Dacrymycetales</taxon>
        <taxon>Dacrymycetaceae</taxon>
        <taxon>Dacryopinax</taxon>
    </lineage>
</organism>
<evidence type="ECO:0000313" key="11">
    <source>
        <dbReference type="EMBL" id="EJT97345.1"/>
    </source>
</evidence>
<dbReference type="RefSeq" id="XP_040624243.1">
    <property type="nucleotide sequence ID" value="XM_040767635.1"/>
</dbReference>
<evidence type="ECO:0000256" key="4">
    <source>
        <dbReference type="ARBA" id="ARBA00022833"/>
    </source>
</evidence>
<dbReference type="GO" id="GO:0008270">
    <property type="term" value="F:zinc ion binding"/>
    <property type="evidence" value="ECO:0007669"/>
    <property type="project" value="UniProtKB-KW"/>
</dbReference>
<evidence type="ECO:0000256" key="2">
    <source>
        <dbReference type="ARBA" id="ARBA00022723"/>
    </source>
</evidence>
<dbReference type="CDD" id="cd00202">
    <property type="entry name" value="ZnF_GATA"/>
    <property type="match status" value="1"/>
</dbReference>
<keyword evidence="2" id="KW-0479">Metal-binding</keyword>
<feature type="domain" description="GATA-type" evidence="10">
    <location>
        <begin position="1199"/>
        <end position="1246"/>
    </location>
</feature>
<dbReference type="HOGENOM" id="CLU_259431_0_0_1"/>
<feature type="compositionally biased region" description="Low complexity" evidence="9">
    <location>
        <begin position="1165"/>
        <end position="1181"/>
    </location>
</feature>
<feature type="region of interest" description="Disordered" evidence="9">
    <location>
        <begin position="572"/>
        <end position="591"/>
    </location>
</feature>
<dbReference type="PANTHER" id="PTHR10071:SF281">
    <property type="entry name" value="BOX A-BINDING FACTOR-RELATED"/>
    <property type="match status" value="1"/>
</dbReference>
<dbReference type="PANTHER" id="PTHR10071">
    <property type="entry name" value="TRANSCRIPTION FACTOR GATA FAMILY MEMBER"/>
    <property type="match status" value="1"/>
</dbReference>
<dbReference type="GeneID" id="63682697"/>
<feature type="region of interest" description="Disordered" evidence="9">
    <location>
        <begin position="712"/>
        <end position="768"/>
    </location>
</feature>
<keyword evidence="6" id="KW-0804">Transcription</keyword>
<dbReference type="Pfam" id="PF00320">
    <property type="entry name" value="GATA"/>
    <property type="match status" value="1"/>
</dbReference>
<reference evidence="11 12" key="1">
    <citation type="journal article" date="2012" name="Science">
        <title>The Paleozoic origin of enzymatic lignin decomposition reconstructed from 31 fungal genomes.</title>
        <authorList>
            <person name="Floudas D."/>
            <person name="Binder M."/>
            <person name="Riley R."/>
            <person name="Barry K."/>
            <person name="Blanchette R.A."/>
            <person name="Henrissat B."/>
            <person name="Martinez A.T."/>
            <person name="Otillar R."/>
            <person name="Spatafora J.W."/>
            <person name="Yadav J.S."/>
            <person name="Aerts A."/>
            <person name="Benoit I."/>
            <person name="Boyd A."/>
            <person name="Carlson A."/>
            <person name="Copeland A."/>
            <person name="Coutinho P.M."/>
            <person name="de Vries R.P."/>
            <person name="Ferreira P."/>
            <person name="Findley K."/>
            <person name="Foster B."/>
            <person name="Gaskell J."/>
            <person name="Glotzer D."/>
            <person name="Gorecki P."/>
            <person name="Heitman J."/>
            <person name="Hesse C."/>
            <person name="Hori C."/>
            <person name="Igarashi K."/>
            <person name="Jurgens J.A."/>
            <person name="Kallen N."/>
            <person name="Kersten P."/>
            <person name="Kohler A."/>
            <person name="Kuees U."/>
            <person name="Kumar T.K.A."/>
            <person name="Kuo A."/>
            <person name="LaButti K."/>
            <person name="Larrondo L.F."/>
            <person name="Lindquist E."/>
            <person name="Ling A."/>
            <person name="Lombard V."/>
            <person name="Lucas S."/>
            <person name="Lundell T."/>
            <person name="Martin R."/>
            <person name="McLaughlin D.J."/>
            <person name="Morgenstern I."/>
            <person name="Morin E."/>
            <person name="Murat C."/>
            <person name="Nagy L.G."/>
            <person name="Nolan M."/>
            <person name="Ohm R.A."/>
            <person name="Patyshakuliyeva A."/>
            <person name="Rokas A."/>
            <person name="Ruiz-Duenas F.J."/>
            <person name="Sabat G."/>
            <person name="Salamov A."/>
            <person name="Samejima M."/>
            <person name="Schmutz J."/>
            <person name="Slot J.C."/>
            <person name="St John F."/>
            <person name="Stenlid J."/>
            <person name="Sun H."/>
            <person name="Sun S."/>
            <person name="Syed K."/>
            <person name="Tsang A."/>
            <person name="Wiebenga A."/>
            <person name="Young D."/>
            <person name="Pisabarro A."/>
            <person name="Eastwood D.C."/>
            <person name="Martin F."/>
            <person name="Cullen D."/>
            <person name="Grigoriev I.V."/>
            <person name="Hibbett D.S."/>
        </authorList>
    </citation>
    <scope>NUCLEOTIDE SEQUENCE [LARGE SCALE GENOMIC DNA]</scope>
    <source>
        <strain evidence="11 12">DJM-731 SS1</strain>
    </source>
</reference>
<dbReference type="PROSITE" id="PS00344">
    <property type="entry name" value="GATA_ZN_FINGER_1"/>
    <property type="match status" value="1"/>
</dbReference>
<dbReference type="PROSITE" id="PS50114">
    <property type="entry name" value="GATA_ZN_FINGER_2"/>
    <property type="match status" value="1"/>
</dbReference>
<evidence type="ECO:0000256" key="9">
    <source>
        <dbReference type="SAM" id="MobiDB-lite"/>
    </source>
</evidence>
<keyword evidence="4" id="KW-0862">Zinc</keyword>
<feature type="region of interest" description="Disordered" evidence="9">
    <location>
        <begin position="642"/>
        <end position="700"/>
    </location>
</feature>
<feature type="region of interest" description="Disordered" evidence="9">
    <location>
        <begin position="384"/>
        <end position="412"/>
    </location>
</feature>
<feature type="compositionally biased region" description="Low complexity" evidence="9">
    <location>
        <begin position="184"/>
        <end position="200"/>
    </location>
</feature>
<protein>
    <recommendedName>
        <fullName evidence="10">GATA-type domain-containing protein</fullName>
    </recommendedName>
</protein>
<feature type="compositionally biased region" description="Low complexity" evidence="9">
    <location>
        <begin position="155"/>
        <end position="176"/>
    </location>
</feature>
<comment type="subcellular location">
    <subcellularLocation>
        <location evidence="1">Nucleus</location>
    </subcellularLocation>
</comment>
<feature type="compositionally biased region" description="Low complexity" evidence="9">
    <location>
        <begin position="546"/>
        <end position="559"/>
    </location>
</feature>
<sequence>MDPSPTTSRKHSVPTSPAAPVNPFWPLADPSHPLANPAAAALALAQVRQQFGDTVDLQAALSALPLLQSLQMSSGAAAGPPDAGLGYLWGSQQFTLPTPPHSLPTSSTMPAALDMSSLPHPVPSSGSSHKKKPHPAGERTRYAPIQPKPVRPKMASTTTTPPSTTSGSGASRPASPKLSRSKHSVPSTPADSSPASTVPTQQPLPLPPINLPRSATQPPQLSMPPPGPMSALSPIAQYSHQLQMAMRLGAQLAQRGMAGLPGPLAMPLLEQWNEANTSWAAALGMHFPLPSSAPTTFPGMVPTQPMQAFPQTVPQAQNPTFQPDFGRSPSLEELVNPEFFRRSQTRDLDLGEPFSPFLGFGESPPPTGTTDRSVDFDAFPSFEEMRSPSELQSPSELKEVKENGRPSGRGALSLSFDDMFTLGESDTDNPVDDPLATRVWKLYAKEKGNIKHAQRMENLTWRMMALKLKRKEEMDRQAAAEGEPSSPQISAGMPMGMGLGMQMGMGKMSAGVPPGGSANRKGKTRQVDIDLGVGSDKPPRAGTAVGVGAPPSGSKGVVSGVRVLPSVTGKLSEDASTLPSSSASSNQAGAGTGAGTGIGAIGKGTGPASFGALARKTVDWGDPLERGRSVVKGNPRKKVVGFGVEGEDASPDDDDKMDWRSISRSRSRVPMDIDFRAASRSRSRPPNPMYPYDPYTHPEAHSHNLLSQAEGLFPSSSSFDHHSSPVEPSSSHWRPIPGSVAAKSDNNSAKPASIPIPGSASAGRDSLARLQQEAAQEFGFDNHALVPPSTDNELSQHHSRMISMPASAQHVFPSLPPVIQPGSLPAFGIYPPSSWGGTQPGPNRKQPSFPRVVRKTSFDHTVPKTGIFDVQGRHQVNGRPESPKTTLGKRRADPTPIEAEFRGDNIEQPSAASLQPEDLMISSSFDFHVPNPYEGMFDMHAADLMSPVTPTDMQSHALRTSFSAPVSYTSSPSTGFVPLPTTLEHIDVGSASTATNALIDGVARMTTASASPISPVHPSPFHAGMTGFTSEQQGMLSLFYPGVGMEDPSQTHYTHVDPTQILANHSPVAYSGSVGSSGGAYQTSPPSDGWGTGLNTTSTPSPEPVGSYSSSVPAPSRLAQALGKAAHRAGVQVQTRKIASSKRVVEAVGSTSKSSQKKPGAPFVAPKKSSSAEPAKSPASAVTTGSSAGDDGDGLPTVCTNCQTTNTPLWRRDAEGNPLCNACGLFFKLHGVVRPLSLKTDVIKKRNRTSGQPGGSATRKAGSSNAPGAVRIASSHAKRSSLPGSLSASLGSSSARTLAPNKPGSANTGGMSMKRQRRSSDANLLG</sequence>
<evidence type="ECO:0000256" key="5">
    <source>
        <dbReference type="ARBA" id="ARBA00023015"/>
    </source>
</evidence>
<dbReference type="InterPro" id="IPR039355">
    <property type="entry name" value="Transcription_factor_GATA"/>
</dbReference>
<dbReference type="PRINTS" id="PR00619">
    <property type="entry name" value="GATAZNFINGER"/>
</dbReference>
<dbReference type="GO" id="GO:0045944">
    <property type="term" value="P:positive regulation of transcription by RNA polymerase II"/>
    <property type="evidence" value="ECO:0007669"/>
    <property type="project" value="TreeGrafter"/>
</dbReference>
<dbReference type="GO" id="GO:0005634">
    <property type="term" value="C:nucleus"/>
    <property type="evidence" value="ECO:0007669"/>
    <property type="project" value="UniProtKB-SubCell"/>
</dbReference>
<dbReference type="STRING" id="1858805.M5FNF3"/>
<feature type="compositionally biased region" description="Low complexity" evidence="9">
    <location>
        <begin position="1280"/>
        <end position="1295"/>
    </location>
</feature>
<dbReference type="Pfam" id="PF08550">
    <property type="entry name" value="GATA_AreA"/>
    <property type="match status" value="1"/>
</dbReference>
<dbReference type="GO" id="GO:0000978">
    <property type="term" value="F:RNA polymerase II cis-regulatory region sequence-specific DNA binding"/>
    <property type="evidence" value="ECO:0007669"/>
    <property type="project" value="TreeGrafter"/>
</dbReference>
<feature type="region of interest" description="Disordered" evidence="9">
    <location>
        <begin position="1131"/>
        <end position="1195"/>
    </location>
</feature>
<dbReference type="InterPro" id="IPR000679">
    <property type="entry name" value="Znf_GATA"/>
</dbReference>
<feature type="compositionally biased region" description="Acidic residues" evidence="9">
    <location>
        <begin position="645"/>
        <end position="656"/>
    </location>
</feature>
<feature type="region of interest" description="Disordered" evidence="9">
    <location>
        <begin position="873"/>
        <end position="894"/>
    </location>
</feature>
<dbReference type="OMA" id="IQMPITM"/>
<dbReference type="FunFam" id="3.30.50.10:FF:000007">
    <property type="entry name" value="Nitrogen regulatory AreA, N-terminal"/>
    <property type="match status" value="1"/>
</dbReference>
<evidence type="ECO:0000256" key="8">
    <source>
        <dbReference type="PROSITE-ProRule" id="PRU00094"/>
    </source>
</evidence>
<name>M5FNF3_DACPD</name>
<feature type="region of interest" description="Disordered" evidence="9">
    <location>
        <begin position="531"/>
        <end position="559"/>
    </location>
</feature>
<dbReference type="Proteomes" id="UP000030653">
    <property type="component" value="Unassembled WGS sequence"/>
</dbReference>
<feature type="region of interest" description="Disordered" evidence="9">
    <location>
        <begin position="1072"/>
        <end position="1113"/>
    </location>
</feature>
<evidence type="ECO:0000313" key="12">
    <source>
        <dbReference type="Proteomes" id="UP000030653"/>
    </source>
</evidence>
<evidence type="ECO:0000256" key="7">
    <source>
        <dbReference type="ARBA" id="ARBA00023242"/>
    </source>
</evidence>
<feature type="compositionally biased region" description="Low complexity" evidence="9">
    <location>
        <begin position="116"/>
        <end position="127"/>
    </location>
</feature>
<feature type="compositionally biased region" description="Low complexity" evidence="9">
    <location>
        <begin position="575"/>
        <end position="589"/>
    </location>
</feature>
<dbReference type="InterPro" id="IPR013860">
    <property type="entry name" value="AreA_GATA"/>
</dbReference>
<dbReference type="GO" id="GO:0000981">
    <property type="term" value="F:DNA-binding transcription factor activity, RNA polymerase II-specific"/>
    <property type="evidence" value="ECO:0007669"/>
    <property type="project" value="TreeGrafter"/>
</dbReference>
<dbReference type="GO" id="GO:0000122">
    <property type="term" value="P:negative regulation of transcription by RNA polymerase II"/>
    <property type="evidence" value="ECO:0007669"/>
    <property type="project" value="TreeGrafter"/>
</dbReference>
<keyword evidence="3 8" id="KW-0863">Zinc-finger</keyword>
<dbReference type="OrthoDB" id="515401at2759"/>
<keyword evidence="5" id="KW-0805">Transcription regulation</keyword>
<gene>
    <name evidence="11" type="ORF">DACRYDRAFT_102444</name>
</gene>
<proteinExistence type="predicted"/>
<dbReference type="InterPro" id="IPR013088">
    <property type="entry name" value="Znf_NHR/GATA"/>
</dbReference>
<dbReference type="EMBL" id="JH795877">
    <property type="protein sequence ID" value="EJT97345.1"/>
    <property type="molecule type" value="Genomic_DNA"/>
</dbReference>
<dbReference type="SMART" id="SM00401">
    <property type="entry name" value="ZnF_GATA"/>
    <property type="match status" value="1"/>
</dbReference>
<accession>M5FNF3</accession>